<accession>A0A8K0RRP2</accession>
<organism evidence="2 3">
    <name type="scientific">Fusarium tricinctum</name>
    <dbReference type="NCBI Taxonomy" id="61284"/>
    <lineage>
        <taxon>Eukaryota</taxon>
        <taxon>Fungi</taxon>
        <taxon>Dikarya</taxon>
        <taxon>Ascomycota</taxon>
        <taxon>Pezizomycotina</taxon>
        <taxon>Sordariomycetes</taxon>
        <taxon>Hypocreomycetidae</taxon>
        <taxon>Hypocreales</taxon>
        <taxon>Nectriaceae</taxon>
        <taxon>Fusarium</taxon>
        <taxon>Fusarium tricinctum species complex</taxon>
    </lineage>
</organism>
<comment type="caution">
    <text evidence="2">The sequence shown here is derived from an EMBL/GenBank/DDBJ whole genome shotgun (WGS) entry which is preliminary data.</text>
</comment>
<evidence type="ECO:0000313" key="2">
    <source>
        <dbReference type="EMBL" id="KAH7242286.1"/>
    </source>
</evidence>
<feature type="region of interest" description="Disordered" evidence="1">
    <location>
        <begin position="326"/>
        <end position="364"/>
    </location>
</feature>
<protein>
    <submittedName>
        <fullName evidence="2">Uncharacterized protein</fullName>
    </submittedName>
</protein>
<name>A0A8K0RRP2_9HYPO</name>
<dbReference type="Proteomes" id="UP000813427">
    <property type="component" value="Unassembled WGS sequence"/>
</dbReference>
<evidence type="ECO:0000256" key="1">
    <source>
        <dbReference type="SAM" id="MobiDB-lite"/>
    </source>
</evidence>
<dbReference type="EMBL" id="JAGPXF010000005">
    <property type="protein sequence ID" value="KAH7242286.1"/>
    <property type="molecule type" value="Genomic_DNA"/>
</dbReference>
<keyword evidence="3" id="KW-1185">Reference proteome</keyword>
<sequence length="364" mass="41852">MNSFTSPPTTTIVGTVKSLRERSHRSTYTNLLILAMKSELAEEGTITLLSQTLKDFVGLENMDLAMTTFNLHRFCFHERQLPGNSYSATSYRKYRQSNAWNVARYYMETIFDWKRLHEFLELADGIRQLAVAFASVPDAEKTWKGLFQSWYNTALEETTSDNASITGSNSYLRFLWWRGANLEFLSSRGRIPQDDGAHKIRMLWACNIGAVKVTDFCKLVRNQRLLLSAQTVGIEDHHCIVKLWNSLNWGLFNVLGTQGYVACLPVEDDEYNMQFLACLAETATQLYKFWCHFDGHRNLVWYDGWHEKYPVSGSIDHVSPDIDYFIDDTEEEEREEEEEKKEEGDDDDDDVSTTTITAAAGIES</sequence>
<evidence type="ECO:0000313" key="3">
    <source>
        <dbReference type="Proteomes" id="UP000813427"/>
    </source>
</evidence>
<dbReference type="OrthoDB" id="4923501at2759"/>
<reference evidence="2" key="1">
    <citation type="journal article" date="2021" name="Nat. Commun.">
        <title>Genetic determinants of endophytism in the Arabidopsis root mycobiome.</title>
        <authorList>
            <person name="Mesny F."/>
            <person name="Miyauchi S."/>
            <person name="Thiergart T."/>
            <person name="Pickel B."/>
            <person name="Atanasova L."/>
            <person name="Karlsson M."/>
            <person name="Huettel B."/>
            <person name="Barry K.W."/>
            <person name="Haridas S."/>
            <person name="Chen C."/>
            <person name="Bauer D."/>
            <person name="Andreopoulos W."/>
            <person name="Pangilinan J."/>
            <person name="LaButti K."/>
            <person name="Riley R."/>
            <person name="Lipzen A."/>
            <person name="Clum A."/>
            <person name="Drula E."/>
            <person name="Henrissat B."/>
            <person name="Kohler A."/>
            <person name="Grigoriev I.V."/>
            <person name="Martin F.M."/>
            <person name="Hacquard S."/>
        </authorList>
    </citation>
    <scope>NUCLEOTIDE SEQUENCE</scope>
    <source>
        <strain evidence="2">MPI-SDFR-AT-0068</strain>
    </source>
</reference>
<gene>
    <name evidence="2" type="ORF">BKA59DRAFT_456862</name>
</gene>
<proteinExistence type="predicted"/>
<feature type="compositionally biased region" description="Acidic residues" evidence="1">
    <location>
        <begin position="326"/>
        <end position="351"/>
    </location>
</feature>
<dbReference type="AlphaFoldDB" id="A0A8K0RRP2"/>